<dbReference type="Gene3D" id="3.40.50.410">
    <property type="entry name" value="von Willebrand factor, type A domain"/>
    <property type="match status" value="1"/>
</dbReference>
<dbReference type="InterPro" id="IPR036465">
    <property type="entry name" value="vWFA_dom_sf"/>
</dbReference>
<reference evidence="2" key="1">
    <citation type="submission" date="2021-01" db="EMBL/GenBank/DDBJ databases">
        <authorList>
            <person name="Corre E."/>
            <person name="Pelletier E."/>
            <person name="Niang G."/>
            <person name="Scheremetjew M."/>
            <person name="Finn R."/>
            <person name="Kale V."/>
            <person name="Holt S."/>
            <person name="Cochrane G."/>
            <person name="Meng A."/>
            <person name="Brown T."/>
            <person name="Cohen L."/>
        </authorList>
    </citation>
    <scope>NUCLEOTIDE SEQUENCE</scope>
    <source>
        <strain evidence="2">UTEX LB 985</strain>
    </source>
</reference>
<evidence type="ECO:0000313" key="2">
    <source>
        <dbReference type="EMBL" id="CAD9524360.1"/>
    </source>
</evidence>
<gene>
    <name evidence="2" type="ORF">CBRE1094_LOCUS35610</name>
</gene>
<name>A0A7S2N762_9EUKA</name>
<evidence type="ECO:0000256" key="1">
    <source>
        <dbReference type="SAM" id="SignalP"/>
    </source>
</evidence>
<dbReference type="SUPFAM" id="SSF53300">
    <property type="entry name" value="vWA-like"/>
    <property type="match status" value="1"/>
</dbReference>
<dbReference type="AlphaFoldDB" id="A0A7S2N762"/>
<evidence type="ECO:0008006" key="3">
    <source>
        <dbReference type="Google" id="ProtNLM"/>
    </source>
</evidence>
<keyword evidence="1" id="KW-0732">Signal</keyword>
<proteinExistence type="predicted"/>
<protein>
    <recommendedName>
        <fullName evidence="3">VWFA domain-containing protein</fullName>
    </recommendedName>
</protein>
<feature type="signal peptide" evidence="1">
    <location>
        <begin position="1"/>
        <end position="18"/>
    </location>
</feature>
<accession>A0A7S2N762</accession>
<feature type="chain" id="PRO_5030733183" description="VWFA domain-containing protein" evidence="1">
    <location>
        <begin position="19"/>
        <end position="397"/>
    </location>
</feature>
<sequence>MTPVAVAVPAMPLMAAQALPVMVGMPAQGGACGSQPPPFLAQEDECQPAVALQALASRGFPRGLASEVLNSSTQSFPIRLWVVDNSGSMQVADGSRLVAVAGGSSRMVRSTRWEELADTLGAIAEVSEATGGRTDFLLLNPPTRGGPQHASVGGDSSSLPVAQLGPQMGSGQLRALMQSVSPAGGTPLTEAVMQVISLLEPAVPHLTSRGQQAVVVLATDGMPNHPPSFLSALQHLQTLPVWLVVRLCTNDEAVVAYWNNLDKSLEAPLEVLDDEAGEAEEITALNPWLAYGPPLHLAREFGLRHRLFDLLDEAVLTPSQVRTFIELILGCGPLPEPELEWTSFMAELKVALSSAPSTVDPRNGQRAPWVNTRRLGRLHPSGALGAVCCPGGACTLL</sequence>
<organism evidence="2">
    <name type="scientific">Haptolina brevifila</name>
    <dbReference type="NCBI Taxonomy" id="156173"/>
    <lineage>
        <taxon>Eukaryota</taxon>
        <taxon>Haptista</taxon>
        <taxon>Haptophyta</taxon>
        <taxon>Prymnesiophyceae</taxon>
        <taxon>Prymnesiales</taxon>
        <taxon>Prymnesiaceae</taxon>
        <taxon>Haptolina</taxon>
    </lineage>
</organism>
<dbReference type="EMBL" id="HBGU01065338">
    <property type="protein sequence ID" value="CAD9524360.1"/>
    <property type="molecule type" value="Transcribed_RNA"/>
</dbReference>